<dbReference type="PANTHER" id="PTHR30163:SF8">
    <property type="entry name" value="LYTIC MUREIN TRANSGLYCOSYLASE"/>
    <property type="match status" value="1"/>
</dbReference>
<comment type="caution">
    <text evidence="2">The sequence shown here is derived from an EMBL/GenBank/DDBJ whole genome shotgun (WGS) entry which is preliminary data.</text>
</comment>
<dbReference type="PROSITE" id="PS51257">
    <property type="entry name" value="PROKAR_LIPOPROTEIN"/>
    <property type="match status" value="1"/>
</dbReference>
<dbReference type="InterPro" id="IPR023346">
    <property type="entry name" value="Lysozyme-like_dom_sf"/>
</dbReference>
<dbReference type="Gene3D" id="1.10.8.350">
    <property type="entry name" value="Bacterial muramidase"/>
    <property type="match status" value="1"/>
</dbReference>
<dbReference type="AlphaFoldDB" id="H0QYA5"/>
<dbReference type="PANTHER" id="PTHR30163">
    <property type="entry name" value="MEMBRANE-BOUND LYTIC MUREIN TRANSGLYCOSYLASE B"/>
    <property type="match status" value="1"/>
</dbReference>
<gene>
    <name evidence="2" type="ORF">GOEFS_039_00400</name>
</gene>
<dbReference type="eggNOG" id="COG2951">
    <property type="taxonomic scope" value="Bacteria"/>
</dbReference>
<dbReference type="GO" id="GO:0009253">
    <property type="term" value="P:peptidoglycan catabolic process"/>
    <property type="evidence" value="ECO:0007669"/>
    <property type="project" value="TreeGrafter"/>
</dbReference>
<dbReference type="InterPro" id="IPR043426">
    <property type="entry name" value="MltB-like"/>
</dbReference>
<evidence type="ECO:0000259" key="1">
    <source>
        <dbReference type="Pfam" id="PF13406"/>
    </source>
</evidence>
<dbReference type="Pfam" id="PF13406">
    <property type="entry name" value="SLT_2"/>
    <property type="match status" value="1"/>
</dbReference>
<dbReference type="GO" id="GO:0008933">
    <property type="term" value="F:peptidoglycan lytic transglycosylase activity"/>
    <property type="evidence" value="ECO:0007669"/>
    <property type="project" value="TreeGrafter"/>
</dbReference>
<feature type="domain" description="Transglycosylase SLT" evidence="1">
    <location>
        <begin position="152"/>
        <end position="207"/>
    </location>
</feature>
<name>H0QYA5_9ACTN</name>
<evidence type="ECO:0000313" key="3">
    <source>
        <dbReference type="Proteomes" id="UP000035034"/>
    </source>
</evidence>
<organism evidence="2 3">
    <name type="scientific">Gordonia effusa NBRC 100432</name>
    <dbReference type="NCBI Taxonomy" id="1077974"/>
    <lineage>
        <taxon>Bacteria</taxon>
        <taxon>Bacillati</taxon>
        <taxon>Actinomycetota</taxon>
        <taxon>Actinomycetes</taxon>
        <taxon>Mycobacteriales</taxon>
        <taxon>Gordoniaceae</taxon>
        <taxon>Gordonia</taxon>
    </lineage>
</organism>
<proteinExistence type="predicted"/>
<dbReference type="EMBL" id="BAEH01000039">
    <property type="protein sequence ID" value="GAB17806.1"/>
    <property type="molecule type" value="Genomic_DNA"/>
</dbReference>
<protein>
    <recommendedName>
        <fullName evidence="1">Transglycosylase SLT domain-containing protein</fullName>
    </recommendedName>
</protein>
<keyword evidence="3" id="KW-1185">Reference proteome</keyword>
<evidence type="ECO:0000313" key="2">
    <source>
        <dbReference type="EMBL" id="GAB17806.1"/>
    </source>
</evidence>
<dbReference type="SUPFAM" id="SSF53955">
    <property type="entry name" value="Lysozyme-like"/>
    <property type="match status" value="1"/>
</dbReference>
<dbReference type="STRING" id="1077974.GOEFS_039_00400"/>
<sequence length="231" mass="24363">MLRERVGGFDYMRKAMGVMGVLLAIALVAGCSSRLSKDDEATKQDVPSVQLRAWSQLHSEPYGIPVRALQSYAYAAAAMDKAVPGCGIGWSTLAAIGAVSSEHGSADGSSIGNDGIVAPQLRGLTQANPERAKPIADTDAGRYDGNDSIDVTMGPMQIMPSKWEQFATDADNDGKADPDNFDDATLTVARYLCAAGGDLRKSDGWAAAVAQFNSTPGFLDKVHAFAGRYGR</sequence>
<accession>H0QYA5</accession>
<dbReference type="Gene3D" id="1.10.530.10">
    <property type="match status" value="1"/>
</dbReference>
<reference evidence="2 3" key="1">
    <citation type="submission" date="2011-12" db="EMBL/GenBank/DDBJ databases">
        <title>Whole genome shotgun sequence of Gordonia effusa NBRC 100432.</title>
        <authorList>
            <person name="Yoshida I."/>
            <person name="Takarada H."/>
            <person name="Hosoyama A."/>
            <person name="Tsuchikane K."/>
            <person name="Katsumata H."/>
            <person name="Yamazaki S."/>
            <person name="Fujita N."/>
        </authorList>
    </citation>
    <scope>NUCLEOTIDE SEQUENCE [LARGE SCALE GENOMIC DNA]</scope>
    <source>
        <strain evidence="2 3">NBRC 100432</strain>
    </source>
</reference>
<dbReference type="InterPro" id="IPR031304">
    <property type="entry name" value="SLT_2"/>
</dbReference>
<dbReference type="Proteomes" id="UP000035034">
    <property type="component" value="Unassembled WGS sequence"/>
</dbReference>